<dbReference type="Pfam" id="PF01636">
    <property type="entry name" value="APH"/>
    <property type="match status" value="1"/>
</dbReference>
<evidence type="ECO:0000256" key="1">
    <source>
        <dbReference type="SAM" id="MobiDB-lite"/>
    </source>
</evidence>
<dbReference type="OrthoDB" id="2906425at2759"/>
<reference evidence="3" key="1">
    <citation type="submission" date="2021-12" db="EMBL/GenBank/DDBJ databases">
        <authorList>
            <person name="Zaccaron A."/>
            <person name="Stergiopoulos I."/>
        </authorList>
    </citation>
    <scope>NUCLEOTIDE SEQUENCE</scope>
    <source>
        <strain evidence="3">Race5_Kim</strain>
    </source>
</reference>
<organism evidence="3 4">
    <name type="scientific">Passalora fulva</name>
    <name type="common">Tomato leaf mold</name>
    <name type="synonym">Cladosporium fulvum</name>
    <dbReference type="NCBI Taxonomy" id="5499"/>
    <lineage>
        <taxon>Eukaryota</taxon>
        <taxon>Fungi</taxon>
        <taxon>Dikarya</taxon>
        <taxon>Ascomycota</taxon>
        <taxon>Pezizomycotina</taxon>
        <taxon>Dothideomycetes</taxon>
        <taxon>Dothideomycetidae</taxon>
        <taxon>Mycosphaerellales</taxon>
        <taxon>Mycosphaerellaceae</taxon>
        <taxon>Fulvia</taxon>
    </lineage>
</organism>
<dbReference type="RefSeq" id="XP_047764233.1">
    <property type="nucleotide sequence ID" value="XM_047909624.1"/>
</dbReference>
<dbReference type="InterPro" id="IPR002575">
    <property type="entry name" value="Aminoglycoside_PTrfase"/>
</dbReference>
<dbReference type="Gene3D" id="3.90.1200.10">
    <property type="match status" value="1"/>
</dbReference>
<dbReference type="AlphaFoldDB" id="A0A9Q8PCE8"/>
<dbReference type="KEGG" id="ffu:CLAFUR5_10476"/>
<dbReference type="InterPro" id="IPR051678">
    <property type="entry name" value="AGP_Transferase"/>
</dbReference>
<dbReference type="GeneID" id="71990354"/>
<sequence>MGKQDVAVETGELETAEGGDSDSNTSDDDDDGDIPLELNYEAIKHIATYYLPGGHDHCIRVEQLAQGAYHEVKTLHFEDGWTCIGRFLLGKQSLGFAESEVATMRYVKKHTSIPVPEVYFVNYNSDHVVGAPFILMELLEGVALQKIWHDLSLDHKKAVISQVADVKAQLASLKFDVIGSLTESGIGPSRENGFDAYCDGIGPYKMIEEYFYGLMDVSKCLTCCDECAQRCAEIRPEVKKYFDKQQAMARICGAPFVLFHGDFDMQNLLWHFSSEDDEAPKLTGVIDWDGSQTVPLYYLYDYPIFIQDNHYVKEKYADNKILRQHLVHELAAKHPEGSQERQDVRDCFYKKNYFLQQYAEMFPKKWDDHDSQASVLRYFLRDYYEGDWSPYDGRADWEPDTDSEKEDSSDAEESDSSDDTDLDTCSEEGDSEEEEPGEEDSSEDIA</sequence>
<dbReference type="PANTHER" id="PTHR21310:SF13">
    <property type="entry name" value="AMINOGLYCOSIDE PHOSPHOTRANSFERASE DOMAIN-CONTAINING PROTEIN"/>
    <property type="match status" value="1"/>
</dbReference>
<proteinExistence type="predicted"/>
<dbReference type="Proteomes" id="UP000756132">
    <property type="component" value="Chromosome 7"/>
</dbReference>
<feature type="region of interest" description="Disordered" evidence="1">
    <location>
        <begin position="1"/>
        <end position="34"/>
    </location>
</feature>
<feature type="compositionally biased region" description="Acidic residues" evidence="1">
    <location>
        <begin position="11"/>
        <end position="34"/>
    </location>
</feature>
<protein>
    <recommendedName>
        <fullName evidence="2">Aminoglycoside phosphotransferase domain-containing protein</fullName>
    </recommendedName>
</protein>
<evidence type="ECO:0000259" key="2">
    <source>
        <dbReference type="Pfam" id="PF01636"/>
    </source>
</evidence>
<feature type="compositionally biased region" description="Acidic residues" evidence="1">
    <location>
        <begin position="398"/>
        <end position="446"/>
    </location>
</feature>
<dbReference type="InterPro" id="IPR011009">
    <property type="entry name" value="Kinase-like_dom_sf"/>
</dbReference>
<dbReference type="SUPFAM" id="SSF56112">
    <property type="entry name" value="Protein kinase-like (PK-like)"/>
    <property type="match status" value="1"/>
</dbReference>
<feature type="domain" description="Aminoglycoside phosphotransferase" evidence="2">
    <location>
        <begin position="91"/>
        <end position="295"/>
    </location>
</feature>
<dbReference type="Gene3D" id="3.30.200.20">
    <property type="entry name" value="Phosphorylase Kinase, domain 1"/>
    <property type="match status" value="1"/>
</dbReference>
<gene>
    <name evidence="3" type="ORF">CLAFUR5_10476</name>
</gene>
<evidence type="ECO:0000313" key="3">
    <source>
        <dbReference type="EMBL" id="UJO19867.1"/>
    </source>
</evidence>
<name>A0A9Q8PCE8_PASFU</name>
<feature type="region of interest" description="Disordered" evidence="1">
    <location>
        <begin position="391"/>
        <end position="446"/>
    </location>
</feature>
<accession>A0A9Q8PCE8</accession>
<evidence type="ECO:0000313" key="4">
    <source>
        <dbReference type="Proteomes" id="UP000756132"/>
    </source>
</evidence>
<dbReference type="PANTHER" id="PTHR21310">
    <property type="entry name" value="AMINOGLYCOSIDE PHOSPHOTRANSFERASE-RELATED-RELATED"/>
    <property type="match status" value="1"/>
</dbReference>
<dbReference type="EMBL" id="CP090169">
    <property type="protein sequence ID" value="UJO19867.1"/>
    <property type="molecule type" value="Genomic_DNA"/>
</dbReference>
<reference evidence="3" key="2">
    <citation type="journal article" date="2022" name="Microb. Genom.">
        <title>A chromosome-scale genome assembly of the tomato pathogen Cladosporium fulvum reveals a compartmentalized genome architecture and the presence of a dispensable chromosome.</title>
        <authorList>
            <person name="Zaccaron A.Z."/>
            <person name="Chen L.H."/>
            <person name="Samaras A."/>
            <person name="Stergiopoulos I."/>
        </authorList>
    </citation>
    <scope>NUCLEOTIDE SEQUENCE</scope>
    <source>
        <strain evidence="3">Race5_Kim</strain>
    </source>
</reference>
<keyword evidence="4" id="KW-1185">Reference proteome</keyword>